<comment type="subcellular location">
    <subcellularLocation>
        <location evidence="2">Cell membrane</location>
        <topology evidence="2">Multi-pass membrane protein</topology>
    </subcellularLocation>
</comment>
<evidence type="ECO:0000256" key="11">
    <source>
        <dbReference type="ARBA" id="ARBA00023136"/>
    </source>
</evidence>
<keyword evidence="9" id="KW-0067">ATP-binding</keyword>
<gene>
    <name evidence="14" type="ORF">HWQ67_17880</name>
</gene>
<evidence type="ECO:0000256" key="2">
    <source>
        <dbReference type="ARBA" id="ARBA00004651"/>
    </source>
</evidence>
<evidence type="ECO:0000256" key="1">
    <source>
        <dbReference type="ARBA" id="ARBA00000085"/>
    </source>
</evidence>
<proteinExistence type="predicted"/>
<keyword evidence="12" id="KW-0812">Transmembrane</keyword>
<comment type="catalytic activity">
    <reaction evidence="1">
        <text>ATP + protein L-histidine = ADP + protein N-phospho-L-histidine.</text>
        <dbReference type="EC" id="2.7.13.3"/>
    </reaction>
</comment>
<evidence type="ECO:0000313" key="15">
    <source>
        <dbReference type="Proteomes" id="UP001196980"/>
    </source>
</evidence>
<dbReference type="EMBL" id="JABXWD010000594">
    <property type="protein sequence ID" value="MBV6343445.1"/>
    <property type="molecule type" value="Genomic_DNA"/>
</dbReference>
<dbReference type="EC" id="2.7.13.3" evidence="3"/>
<keyword evidence="11 12" id="KW-0472">Membrane</keyword>
<keyword evidence="12" id="KW-1133">Transmembrane helix</keyword>
<dbReference type="PANTHER" id="PTHR45528">
    <property type="entry name" value="SENSOR HISTIDINE KINASE CPXA"/>
    <property type="match status" value="1"/>
</dbReference>
<dbReference type="CDD" id="cd06225">
    <property type="entry name" value="HAMP"/>
    <property type="match status" value="1"/>
</dbReference>
<keyword evidence="6" id="KW-0808">Transferase</keyword>
<keyword evidence="15" id="KW-1185">Reference proteome</keyword>
<organism evidence="14 15">
    <name type="scientific">Candidatus Magnetobacterium casense</name>
    <dbReference type="NCBI Taxonomy" id="1455061"/>
    <lineage>
        <taxon>Bacteria</taxon>
        <taxon>Pseudomonadati</taxon>
        <taxon>Nitrospirota</taxon>
        <taxon>Thermodesulfovibrionia</taxon>
        <taxon>Thermodesulfovibrionales</taxon>
        <taxon>Candidatus Magnetobacteriaceae</taxon>
        <taxon>Candidatus Magnetobacterium</taxon>
    </lineage>
</organism>
<evidence type="ECO:0000256" key="9">
    <source>
        <dbReference type="ARBA" id="ARBA00022840"/>
    </source>
</evidence>
<evidence type="ECO:0000256" key="4">
    <source>
        <dbReference type="ARBA" id="ARBA00022475"/>
    </source>
</evidence>
<accession>A0ABS6S3M4</accession>
<dbReference type="SMART" id="SM00304">
    <property type="entry name" value="HAMP"/>
    <property type="match status" value="1"/>
</dbReference>
<dbReference type="RefSeq" id="WP_218254061.1">
    <property type="nucleotide sequence ID" value="NZ_JABXWD010000594.1"/>
</dbReference>
<dbReference type="InterPro" id="IPR050398">
    <property type="entry name" value="HssS/ArlS-like"/>
</dbReference>
<dbReference type="Pfam" id="PF13185">
    <property type="entry name" value="GAF_2"/>
    <property type="match status" value="1"/>
</dbReference>
<feature type="non-terminal residue" evidence="14">
    <location>
        <position position="544"/>
    </location>
</feature>
<dbReference type="PANTHER" id="PTHR45528:SF1">
    <property type="entry name" value="SENSOR HISTIDINE KINASE CPXA"/>
    <property type="match status" value="1"/>
</dbReference>
<comment type="caution">
    <text evidence="14">The sequence shown here is derived from an EMBL/GenBank/DDBJ whole genome shotgun (WGS) entry which is preliminary data.</text>
</comment>
<keyword evidence="5" id="KW-0597">Phosphoprotein</keyword>
<reference evidence="14 15" key="1">
    <citation type="journal article" date="2020" name="J Geophys Res Biogeosci">
        <title>Magnetotaxis as an Adaptation to Enable Bacterial Shuttling of Microbial Sulfur and Sulfur Cycling Across Aquatic Oxic#Anoxic Interfaces.</title>
        <authorList>
            <person name="Li J."/>
            <person name="Liu P."/>
            <person name="Wang J."/>
            <person name="Roberts A.P."/>
            <person name="Pan Y."/>
        </authorList>
    </citation>
    <scope>NUCLEOTIDE SEQUENCE [LARGE SCALE GENOMIC DNA]</scope>
    <source>
        <strain evidence="14 15">MYR-1_YQ</strain>
    </source>
</reference>
<keyword evidence="7" id="KW-0547">Nucleotide-binding</keyword>
<dbReference type="Pfam" id="PF00672">
    <property type="entry name" value="HAMP"/>
    <property type="match status" value="1"/>
</dbReference>
<dbReference type="InterPro" id="IPR003018">
    <property type="entry name" value="GAF"/>
</dbReference>
<dbReference type="PROSITE" id="PS50885">
    <property type="entry name" value="HAMP"/>
    <property type="match status" value="1"/>
</dbReference>
<feature type="domain" description="HAMP" evidence="13">
    <location>
        <begin position="313"/>
        <end position="365"/>
    </location>
</feature>
<sequence length="544" mass="60664">MRFVTKLTLMFSLIGMAFIVLVSYSNYVSNMRILELQIRHNLEERASHAIDKIDRMLYEKYIDIRRLSTDPVVSSRNSTLAHVNERLMEYAGNDQKYSSLSFYDLNRVRLLDTLGKNIGIQDPMTDYWSKITSGSDFAMDTAMSATLQQIAFRFAHVVKDKTATPFAVVTSRVLVEHLYNIARQATSTGVADTAFEVELVDKNGLILYSNYHKDKMLHEKSSHWEIIRQMVSAGKSVSSMKHSHSDKGNDREELLAFAQEAGYLNFQGNNWTLIIYAPARLAYTSAVSLRNISIVVSLFIGALATLIIYLLSRNVSIPIKRLALAAAEVGKGNLDITVNVTSSDEMGQLSGLFNSMVADLRQYQDKLVSYSTELEHKVSQRTATLIGLNRRLGILSRCNYALAHAASEAVLTHDICRIVVEDGAYSLAWIGMLQDNRDILVVAQAGYEKDYMGTLKLSTTNGKTLHSRAILTAKPVISNDILTDPDTHYLRIEAARYNYASTISLPLLHQDSAIGVLTICAANTDAFDAQEVGLLVELTEDLSF</sequence>
<keyword evidence="8" id="KW-0418">Kinase</keyword>
<feature type="transmembrane region" description="Helical" evidence="12">
    <location>
        <begin position="292"/>
        <end position="311"/>
    </location>
</feature>
<evidence type="ECO:0000256" key="3">
    <source>
        <dbReference type="ARBA" id="ARBA00012438"/>
    </source>
</evidence>
<keyword evidence="4" id="KW-1003">Cell membrane</keyword>
<protein>
    <recommendedName>
        <fullName evidence="3">histidine kinase</fullName>
        <ecNumber evidence="3">2.7.13.3</ecNumber>
    </recommendedName>
</protein>
<dbReference type="Proteomes" id="UP001196980">
    <property type="component" value="Unassembled WGS sequence"/>
</dbReference>
<evidence type="ECO:0000256" key="8">
    <source>
        <dbReference type="ARBA" id="ARBA00022777"/>
    </source>
</evidence>
<dbReference type="InterPro" id="IPR003660">
    <property type="entry name" value="HAMP_dom"/>
</dbReference>
<evidence type="ECO:0000313" key="14">
    <source>
        <dbReference type="EMBL" id="MBV6343445.1"/>
    </source>
</evidence>
<evidence type="ECO:0000256" key="12">
    <source>
        <dbReference type="SAM" id="Phobius"/>
    </source>
</evidence>
<evidence type="ECO:0000259" key="13">
    <source>
        <dbReference type="PROSITE" id="PS50885"/>
    </source>
</evidence>
<evidence type="ECO:0000256" key="7">
    <source>
        <dbReference type="ARBA" id="ARBA00022741"/>
    </source>
</evidence>
<evidence type="ECO:0000256" key="5">
    <source>
        <dbReference type="ARBA" id="ARBA00022553"/>
    </source>
</evidence>
<keyword evidence="10" id="KW-0902">Two-component regulatory system</keyword>
<evidence type="ECO:0000256" key="10">
    <source>
        <dbReference type="ARBA" id="ARBA00023012"/>
    </source>
</evidence>
<evidence type="ECO:0000256" key="6">
    <source>
        <dbReference type="ARBA" id="ARBA00022679"/>
    </source>
</evidence>
<name>A0ABS6S3M4_9BACT</name>
<feature type="transmembrane region" description="Helical" evidence="12">
    <location>
        <begin position="7"/>
        <end position="27"/>
    </location>
</feature>